<keyword evidence="3" id="KW-1185">Reference proteome</keyword>
<organism evidence="2 3">
    <name type="scientific">Candidatus Moduliflexus flocculans</name>
    <dbReference type="NCBI Taxonomy" id="1499966"/>
    <lineage>
        <taxon>Bacteria</taxon>
        <taxon>Candidatus Moduliflexota</taxon>
        <taxon>Candidatus Moduliflexia</taxon>
        <taxon>Candidatus Moduliflexales</taxon>
        <taxon>Candidatus Moduliflexaceae</taxon>
    </lineage>
</organism>
<feature type="transmembrane region" description="Helical" evidence="1">
    <location>
        <begin position="16"/>
        <end position="35"/>
    </location>
</feature>
<dbReference type="HOGENOM" id="CLU_578298_0_0_0"/>
<feature type="transmembrane region" description="Helical" evidence="1">
    <location>
        <begin position="229"/>
        <end position="249"/>
    </location>
</feature>
<feature type="transmembrane region" description="Helical" evidence="1">
    <location>
        <begin position="379"/>
        <end position="397"/>
    </location>
</feature>
<feature type="transmembrane region" description="Helical" evidence="1">
    <location>
        <begin position="322"/>
        <end position="343"/>
    </location>
</feature>
<feature type="transmembrane region" description="Helical" evidence="1">
    <location>
        <begin position="431"/>
        <end position="451"/>
    </location>
</feature>
<feature type="transmembrane region" description="Helical" evidence="1">
    <location>
        <begin position="157"/>
        <end position="176"/>
    </location>
</feature>
<keyword evidence="1" id="KW-0472">Membrane</keyword>
<protein>
    <recommendedName>
        <fullName evidence="4">Glycosyltransferase RgtA/B/C/D-like domain-containing protein</fullName>
    </recommendedName>
</protein>
<feature type="transmembrane region" description="Helical" evidence="1">
    <location>
        <begin position="349"/>
        <end position="367"/>
    </location>
</feature>
<feature type="transmembrane region" description="Helical" evidence="1">
    <location>
        <begin position="298"/>
        <end position="315"/>
    </location>
</feature>
<gene>
    <name evidence="2" type="ORF">U14_05560</name>
</gene>
<feature type="transmembrane region" description="Helical" evidence="1">
    <location>
        <begin position="83"/>
        <end position="101"/>
    </location>
</feature>
<dbReference type="Proteomes" id="UP000030700">
    <property type="component" value="Unassembled WGS sequence"/>
</dbReference>
<feature type="transmembrane region" description="Helical" evidence="1">
    <location>
        <begin position="134"/>
        <end position="151"/>
    </location>
</feature>
<feature type="transmembrane region" description="Helical" evidence="1">
    <location>
        <begin position="188"/>
        <end position="217"/>
    </location>
</feature>
<evidence type="ECO:0000313" key="3">
    <source>
        <dbReference type="Proteomes" id="UP000030700"/>
    </source>
</evidence>
<accession>A0A081BSA0</accession>
<evidence type="ECO:0000256" key="1">
    <source>
        <dbReference type="SAM" id="Phobius"/>
    </source>
</evidence>
<proteinExistence type="predicted"/>
<name>A0A081BSA0_9BACT</name>
<keyword evidence="1" id="KW-1133">Transmembrane helix</keyword>
<dbReference type="EMBL" id="DF820461">
    <property type="protein sequence ID" value="GAK54281.1"/>
    <property type="molecule type" value="Genomic_DNA"/>
</dbReference>
<evidence type="ECO:0000313" key="2">
    <source>
        <dbReference type="EMBL" id="GAK54281.1"/>
    </source>
</evidence>
<reference evidence="2 3" key="1">
    <citation type="journal article" date="2015" name="PeerJ">
        <title>First genomic representation of candidate bacterial phylum KSB3 points to enhanced environmental sensing as a trigger of wastewater bulking.</title>
        <authorList>
            <person name="Sekiguchi Y."/>
            <person name="Ohashi A."/>
            <person name="Parks D.H."/>
            <person name="Yamauchi T."/>
            <person name="Tyson G.W."/>
            <person name="Hugenholtz P."/>
        </authorList>
    </citation>
    <scope>NUCLEOTIDE SEQUENCE [LARGE SCALE GENOMIC DNA]</scope>
</reference>
<evidence type="ECO:0008006" key="4">
    <source>
        <dbReference type="Google" id="ProtNLM"/>
    </source>
</evidence>
<dbReference type="AlphaFoldDB" id="A0A081BSA0"/>
<keyword evidence="1" id="KW-0812">Transmembrane</keyword>
<sequence>MIDVQKSRLFVEPGRILLHIAIWSVLSILFTAIIIQYSFNYGRLTLPCSYDDVSYFLQGAHKLRIFYEGGIIAILRDYFHRPLHSPFSIWLSACCFAIFGIHDWAPYLGNAFIIFVFLGCVDYLLGDLALRWKILWLIFTLTFPFSAMIVHEFRPDLANGLLVGMGIVLFTTRPFLSSNLSRHFPGLLCFAAAFVTKPSVLPFTLLMFTTTLCGVAICERWLLADPSCFLSIVAHIGKRFAVLFLWVLPYHGFHLPYHLKYTFRNLVINRDLWAYHGADRWMLYLKGYAGQVMLGRHVYLISAVLVVGGLLHLLYCKKEQTVRIGILTGMTFLSWGIVTANAQTQFTGAIFYFLLFFETVIILRNLLQNDQKNPFPQSLLFSGMIALTLAGLMNVQLPPKIGERTSPQTKAVNRIVRDVFLTITSRTEENATVYFTTIGYLTPTLFEYLMLRSRFETNNRTLPSGEGLGVGS</sequence>